<keyword evidence="3" id="KW-1185">Reference proteome</keyword>
<feature type="compositionally biased region" description="Low complexity" evidence="1">
    <location>
        <begin position="310"/>
        <end position="327"/>
    </location>
</feature>
<evidence type="ECO:0000313" key="3">
    <source>
        <dbReference type="Proteomes" id="UP000269721"/>
    </source>
</evidence>
<organism evidence="2 3">
    <name type="scientific">Blyttiomyces helicus</name>
    <dbReference type="NCBI Taxonomy" id="388810"/>
    <lineage>
        <taxon>Eukaryota</taxon>
        <taxon>Fungi</taxon>
        <taxon>Fungi incertae sedis</taxon>
        <taxon>Chytridiomycota</taxon>
        <taxon>Chytridiomycota incertae sedis</taxon>
        <taxon>Chytridiomycetes</taxon>
        <taxon>Chytridiomycetes incertae sedis</taxon>
        <taxon>Blyttiomyces</taxon>
    </lineage>
</organism>
<sequence length="533" mass="55552">MTGDFEENQLAAMRAAAASAPKPAQAPRVRKRSAEDQTEGGISRGSGRIVKRVEKRSEMSQLSKRLRVRLQLAAFKIHSGHATAAFAELKSSVTTTPAAQPSIPSRTQKWREAFLDPAPGSVPDVAFGLSELDGSLALSFRVPSLMKPGPGELMTGRSNAGCSLAPSREAIPTPPRYPTFPAAIATATASATAAAAEALRTITHPVSHIGNNLGFGLGSPLLAPRARHSPSPLLEDIISNPATLLGTSVADPFSTNLLSVPLPSPPESYFSSHYGGQQLAAGPALYFGHSLSSFSPFVSPETSPSPSPSPISVASSSMSTSAPSTSSNLLRAGAASQTGWYPLETPPVSAAMLKYCSSSPDHKTPLRNFSHYPEVATFLESNRVKELRFTAPVLSVLDAARRRALSSSARAAPTTIPTAPQTPTASSTPKPSVTPPPAVVCARDDDLAEYFHWDTTECDPYHPLVGDAPASTAAAAAAAASLFTSPSPTASPSAPGLPAACAPSSSRVLWEQPFAPIPTRMLHTFRVAPCAEG</sequence>
<feature type="region of interest" description="Disordered" evidence="1">
    <location>
        <begin position="298"/>
        <end position="327"/>
    </location>
</feature>
<feature type="region of interest" description="Disordered" evidence="1">
    <location>
        <begin position="1"/>
        <end position="46"/>
    </location>
</feature>
<feature type="region of interest" description="Disordered" evidence="1">
    <location>
        <begin position="406"/>
        <end position="437"/>
    </location>
</feature>
<dbReference type="AlphaFoldDB" id="A0A4P9WMB7"/>
<dbReference type="EMBL" id="KZ994349">
    <property type="protein sequence ID" value="RKO93163.1"/>
    <property type="molecule type" value="Genomic_DNA"/>
</dbReference>
<name>A0A4P9WMB7_9FUNG</name>
<feature type="compositionally biased region" description="Low complexity" evidence="1">
    <location>
        <begin position="11"/>
        <end position="27"/>
    </location>
</feature>
<proteinExistence type="predicted"/>
<accession>A0A4P9WMB7</accession>
<evidence type="ECO:0000256" key="1">
    <source>
        <dbReference type="SAM" id="MobiDB-lite"/>
    </source>
</evidence>
<reference evidence="3" key="1">
    <citation type="journal article" date="2018" name="Nat. Microbiol.">
        <title>Leveraging single-cell genomics to expand the fungal tree of life.</title>
        <authorList>
            <person name="Ahrendt S.R."/>
            <person name="Quandt C.A."/>
            <person name="Ciobanu D."/>
            <person name="Clum A."/>
            <person name="Salamov A."/>
            <person name="Andreopoulos B."/>
            <person name="Cheng J.F."/>
            <person name="Woyke T."/>
            <person name="Pelin A."/>
            <person name="Henrissat B."/>
            <person name="Reynolds N.K."/>
            <person name="Benny G.L."/>
            <person name="Smith M.E."/>
            <person name="James T.Y."/>
            <person name="Grigoriev I.V."/>
        </authorList>
    </citation>
    <scope>NUCLEOTIDE SEQUENCE [LARGE SCALE GENOMIC DNA]</scope>
</reference>
<evidence type="ECO:0000313" key="2">
    <source>
        <dbReference type="EMBL" id="RKO93163.1"/>
    </source>
</evidence>
<feature type="compositionally biased region" description="Low complexity" evidence="1">
    <location>
        <begin position="406"/>
        <end position="431"/>
    </location>
</feature>
<protein>
    <submittedName>
        <fullName evidence="2">Uncharacterized protein</fullName>
    </submittedName>
</protein>
<gene>
    <name evidence="2" type="ORF">BDK51DRAFT_41996</name>
</gene>
<dbReference type="Proteomes" id="UP000269721">
    <property type="component" value="Unassembled WGS sequence"/>
</dbReference>